<dbReference type="GO" id="GO:0000976">
    <property type="term" value="F:transcription cis-regulatory region binding"/>
    <property type="evidence" value="ECO:0007669"/>
    <property type="project" value="TreeGrafter"/>
</dbReference>
<feature type="domain" description="OmpR/PhoB-type" evidence="11">
    <location>
        <begin position="197"/>
        <end position="297"/>
    </location>
</feature>
<dbReference type="Pfam" id="PF00486">
    <property type="entry name" value="Trans_reg_C"/>
    <property type="match status" value="1"/>
</dbReference>
<dbReference type="KEGG" id="xoo:XOO1379"/>
<feature type="domain" description="Response regulatory" evidence="10">
    <location>
        <begin position="72"/>
        <end position="187"/>
    </location>
</feature>
<dbReference type="GO" id="GO:0005829">
    <property type="term" value="C:cytosol"/>
    <property type="evidence" value="ECO:0007669"/>
    <property type="project" value="TreeGrafter"/>
</dbReference>
<evidence type="ECO:0000256" key="8">
    <source>
        <dbReference type="PROSITE-ProRule" id="PRU00169"/>
    </source>
</evidence>
<dbReference type="CDD" id="cd00383">
    <property type="entry name" value="trans_reg_C"/>
    <property type="match status" value="1"/>
</dbReference>
<dbReference type="GO" id="GO:0032993">
    <property type="term" value="C:protein-DNA complex"/>
    <property type="evidence" value="ECO:0007669"/>
    <property type="project" value="TreeGrafter"/>
</dbReference>
<accession>Q5H338</accession>
<dbReference type="HOGENOM" id="CLU_000445_30_0_6"/>
<dbReference type="GO" id="GO:0000156">
    <property type="term" value="F:phosphorelay response regulator activity"/>
    <property type="evidence" value="ECO:0007669"/>
    <property type="project" value="TreeGrafter"/>
</dbReference>
<dbReference type="InterPro" id="IPR011006">
    <property type="entry name" value="CheY-like_superfamily"/>
</dbReference>
<dbReference type="InterPro" id="IPR001789">
    <property type="entry name" value="Sig_transdc_resp-reg_receiver"/>
</dbReference>
<dbReference type="Gene3D" id="1.10.10.10">
    <property type="entry name" value="Winged helix-like DNA-binding domain superfamily/Winged helix DNA-binding domain"/>
    <property type="match status" value="1"/>
</dbReference>
<keyword evidence="4" id="KW-0902">Two-component regulatory system</keyword>
<dbReference type="SMART" id="SM00862">
    <property type="entry name" value="Trans_reg_C"/>
    <property type="match status" value="1"/>
</dbReference>
<proteinExistence type="predicted"/>
<dbReference type="PANTHER" id="PTHR48111">
    <property type="entry name" value="REGULATOR OF RPOS"/>
    <property type="match status" value="1"/>
</dbReference>
<dbReference type="SUPFAM" id="SSF52172">
    <property type="entry name" value="CheY-like"/>
    <property type="match status" value="1"/>
</dbReference>
<evidence type="ECO:0000259" key="11">
    <source>
        <dbReference type="PROSITE" id="PS51755"/>
    </source>
</evidence>
<keyword evidence="7" id="KW-0804">Transcription</keyword>
<feature type="modified residue" description="4-aspartylphosphate" evidence="8">
    <location>
        <position position="121"/>
    </location>
</feature>
<dbReference type="PANTHER" id="PTHR48111:SF35">
    <property type="entry name" value="TRANSCRIPTIONAL REGULATORY PROTEIN QSEB"/>
    <property type="match status" value="1"/>
</dbReference>
<dbReference type="SUPFAM" id="SSF46894">
    <property type="entry name" value="C-terminal effector domain of the bipartite response regulators"/>
    <property type="match status" value="1"/>
</dbReference>
<dbReference type="PROSITE" id="PS50110">
    <property type="entry name" value="RESPONSE_REGULATORY"/>
    <property type="match status" value="1"/>
</dbReference>
<evidence type="ECO:0000313" key="12">
    <source>
        <dbReference type="EMBL" id="AAW74633.1"/>
    </source>
</evidence>
<evidence type="ECO:0000256" key="4">
    <source>
        <dbReference type="ARBA" id="ARBA00023012"/>
    </source>
</evidence>
<keyword evidence="13" id="KW-1185">Reference proteome</keyword>
<dbReference type="InterPro" id="IPR039420">
    <property type="entry name" value="WalR-like"/>
</dbReference>
<dbReference type="AlphaFoldDB" id="Q5H338"/>
<organism evidence="12 13">
    <name type="scientific">Xanthomonas oryzae pv. oryzae (strain KACC10331 / KXO85)</name>
    <dbReference type="NCBI Taxonomy" id="291331"/>
    <lineage>
        <taxon>Bacteria</taxon>
        <taxon>Pseudomonadati</taxon>
        <taxon>Pseudomonadota</taxon>
        <taxon>Gammaproteobacteria</taxon>
        <taxon>Lysobacterales</taxon>
        <taxon>Lysobacteraceae</taxon>
        <taxon>Xanthomonas</taxon>
    </lineage>
</organism>
<reference evidence="12 13" key="1">
    <citation type="journal article" date="2005" name="Nucleic Acids Res.">
        <title>The genome sequence of Xanthomonas oryzae pathovar oryzae KACC10331, the bacterial blight pathogen of rice.</title>
        <authorList>
            <person name="Lee B.M."/>
            <person name="Park Y.J."/>
            <person name="Park D.S."/>
            <person name="Kang H.W."/>
            <person name="Kim J.G."/>
            <person name="Song E.S."/>
            <person name="Park I.C."/>
            <person name="Yoon U.H."/>
            <person name="Hahn J.H."/>
            <person name="Koo B.S."/>
            <person name="Lee G.B."/>
            <person name="Kim H."/>
            <person name="Park H.S."/>
            <person name="Yoon K.O."/>
            <person name="Kim J.H."/>
            <person name="Jung C.H."/>
            <person name="Koh N.H."/>
            <person name="Seo J.S."/>
            <person name="Go S.J."/>
        </authorList>
    </citation>
    <scope>NUCLEOTIDE SEQUENCE [LARGE SCALE GENOMIC DNA]</scope>
    <source>
        <strain evidence="13">KACC10331 / KXO85</strain>
    </source>
</reference>
<protein>
    <submittedName>
        <fullName evidence="12">HrpG</fullName>
    </submittedName>
</protein>
<evidence type="ECO:0000256" key="1">
    <source>
        <dbReference type="ARBA" id="ARBA00004496"/>
    </source>
</evidence>
<keyword evidence="6 9" id="KW-0238">DNA-binding</keyword>
<evidence type="ECO:0000256" key="6">
    <source>
        <dbReference type="ARBA" id="ARBA00023125"/>
    </source>
</evidence>
<dbReference type="STRING" id="291331.XOO1379"/>
<evidence type="ECO:0000256" key="3">
    <source>
        <dbReference type="ARBA" id="ARBA00022553"/>
    </source>
</evidence>
<dbReference type="Proteomes" id="UP000006735">
    <property type="component" value="Chromosome"/>
</dbReference>
<dbReference type="InterPro" id="IPR001867">
    <property type="entry name" value="OmpR/PhoB-type_DNA-bd"/>
</dbReference>
<evidence type="ECO:0000313" key="13">
    <source>
        <dbReference type="Proteomes" id="UP000006735"/>
    </source>
</evidence>
<keyword evidence="3 8" id="KW-0597">Phosphoprotein</keyword>
<evidence type="ECO:0000256" key="5">
    <source>
        <dbReference type="ARBA" id="ARBA00023015"/>
    </source>
</evidence>
<evidence type="ECO:0000256" key="7">
    <source>
        <dbReference type="ARBA" id="ARBA00023163"/>
    </source>
</evidence>
<keyword evidence="5" id="KW-0805">Transcription regulation</keyword>
<dbReference type="PROSITE" id="PS51755">
    <property type="entry name" value="OMPR_PHOB"/>
    <property type="match status" value="1"/>
</dbReference>
<dbReference type="InterPro" id="IPR036388">
    <property type="entry name" value="WH-like_DNA-bd_sf"/>
</dbReference>
<feature type="DNA-binding region" description="OmpR/PhoB-type" evidence="9">
    <location>
        <begin position="197"/>
        <end position="297"/>
    </location>
</feature>
<dbReference type="GO" id="GO:0006355">
    <property type="term" value="P:regulation of DNA-templated transcription"/>
    <property type="evidence" value="ECO:0007669"/>
    <property type="project" value="InterPro"/>
</dbReference>
<dbReference type="EMBL" id="AE013598">
    <property type="protein sequence ID" value="AAW74633.1"/>
    <property type="molecule type" value="Genomic_DNA"/>
</dbReference>
<gene>
    <name evidence="12" type="primary">hrpG</name>
    <name evidence="12" type="ordered locus">XOO1379</name>
</gene>
<evidence type="ECO:0000256" key="9">
    <source>
        <dbReference type="PROSITE-ProRule" id="PRU01091"/>
    </source>
</evidence>
<comment type="subcellular location">
    <subcellularLocation>
        <location evidence="1">Cytoplasm</location>
    </subcellularLocation>
</comment>
<evidence type="ECO:0000259" key="10">
    <source>
        <dbReference type="PROSITE" id="PS50110"/>
    </source>
</evidence>
<dbReference type="InterPro" id="IPR016032">
    <property type="entry name" value="Sig_transdc_resp-reg_C-effctor"/>
</dbReference>
<evidence type="ECO:0000256" key="2">
    <source>
        <dbReference type="ARBA" id="ARBA00022490"/>
    </source>
</evidence>
<sequence>MKLFLVAMVNSIGPALPDAPPTTNWSDDASISPCGFCPGVGRQASASGPRVVCARPRDVHLMNDPCPLAHGSAFLLTQDARLASQVNASIAPLSRNVSVFSDELELLRSLRHSPCELLVFDASCVASDESSLLAWQRCHSGHPTPLIVLGRFDCANDILDWYRAGAQEVLALPFNPHELQVRAALALSPVAHACPETQQLSVGPYQLLRDENTVYLHGKPIVLTAREFSIAWLLFSSPGVCFRRCQLAKAVWGSHTEFTDRTMEQHIYKLRKKLQLGNHNGAVRIRTVYSHGYKLELALQDKDATTMSKAVSLSLSPAHRTAAC</sequence>
<name>Q5H338_XANOR</name>
<keyword evidence="2" id="KW-0963">Cytoplasm</keyword>